<evidence type="ECO:0000313" key="10">
    <source>
        <dbReference type="EMBL" id="USP96226.1"/>
    </source>
</evidence>
<reference evidence="10" key="1">
    <citation type="submission" date="2022-02" db="EMBL/GenBank/DDBJ databases">
        <title>Draft Genome Sequence of Bacillus vallismortis Strain BL01, Isolated from Artemisia lerchiana Web. Roots.</title>
        <authorList>
            <person name="Chebotar V.K."/>
            <person name="Gancheva M.S."/>
            <person name="Chizhevskaya E.P."/>
            <person name="Komarova O.V."/>
            <person name="Baganova M.E."/>
            <person name="Zaplatkin A.N."/>
            <person name="Pishchik V.N."/>
        </authorList>
    </citation>
    <scope>NUCLEOTIDE SEQUENCE</scope>
    <source>
        <strain evidence="10">BL01</strain>
    </source>
</reference>
<evidence type="ECO:0000256" key="6">
    <source>
        <dbReference type="ARBA" id="ARBA00023141"/>
    </source>
</evidence>
<keyword evidence="3 8" id="KW-0028">Amino-acid biosynthesis</keyword>
<dbReference type="Pfam" id="PF00218">
    <property type="entry name" value="IGPS"/>
    <property type="match status" value="1"/>
</dbReference>
<dbReference type="SUPFAM" id="SSF51366">
    <property type="entry name" value="Ribulose-phoshate binding barrel"/>
    <property type="match status" value="1"/>
</dbReference>
<dbReference type="PANTHER" id="PTHR22854">
    <property type="entry name" value="TRYPTOPHAN BIOSYNTHESIS PROTEIN"/>
    <property type="match status" value="1"/>
</dbReference>
<dbReference type="InterPro" id="IPR013798">
    <property type="entry name" value="Indole-3-glycerol_P_synth_dom"/>
</dbReference>
<keyword evidence="4 8" id="KW-0210">Decarboxylase</keyword>
<evidence type="ECO:0000256" key="2">
    <source>
        <dbReference type="ARBA" id="ARBA00004696"/>
    </source>
</evidence>
<evidence type="ECO:0000256" key="5">
    <source>
        <dbReference type="ARBA" id="ARBA00022822"/>
    </source>
</evidence>
<sequence>MNMLDQIIEYKYSEVIEKKKCKPESDLIDMIQTARKTRDFYKAIQKPNMSLIAEVKKKSPSKGLIRKDFDPLKLARIYDKSGASAISVLIDEKFFGGSVEYLRKVANDPDITIPVMYKEFIVDPYQIYEARANGADAVLIIVRAIDQTLLSELIQLAYDLDMDVLTETFTPEEVTKSIEAGAKIIGVNNRDLQTFEVDLEKSKVMKKRIPDEYLAVSESGILTRQDILAAQELGFDGMLVGETILRADSVEEKVKELTKF</sequence>
<dbReference type="Proteomes" id="UP001057348">
    <property type="component" value="Chromosome"/>
</dbReference>
<dbReference type="HAMAP" id="MF_00134_B">
    <property type="entry name" value="IGPS_B"/>
    <property type="match status" value="1"/>
</dbReference>
<comment type="similarity">
    <text evidence="8">Belongs to the TrpC family.</text>
</comment>
<keyword evidence="6 8" id="KW-0057">Aromatic amino acid biosynthesis</keyword>
<evidence type="ECO:0000256" key="8">
    <source>
        <dbReference type="HAMAP-Rule" id="MF_00134"/>
    </source>
</evidence>
<dbReference type="Gene3D" id="3.20.20.70">
    <property type="entry name" value="Aldolase class I"/>
    <property type="match status" value="1"/>
</dbReference>
<dbReference type="InterPro" id="IPR001468">
    <property type="entry name" value="Indole-3-GlycerolPSynthase_CS"/>
</dbReference>
<dbReference type="EMBL" id="CP092751">
    <property type="protein sequence ID" value="USP96226.1"/>
    <property type="molecule type" value="Genomic_DNA"/>
</dbReference>
<dbReference type="InterPro" id="IPR045186">
    <property type="entry name" value="Indole-3-glycerol_P_synth"/>
</dbReference>
<dbReference type="InterPro" id="IPR013785">
    <property type="entry name" value="Aldolase_TIM"/>
</dbReference>
<evidence type="ECO:0000256" key="4">
    <source>
        <dbReference type="ARBA" id="ARBA00022793"/>
    </source>
</evidence>
<comment type="pathway">
    <text evidence="2 8">Amino-acid biosynthesis; L-tryptophan biosynthesis; L-tryptophan from chorismate: step 4/5.</text>
</comment>
<dbReference type="EC" id="4.1.1.48" evidence="8"/>
<accession>A0ABY4Y0W0</accession>
<name>A0ABY4Y0W0_BACVA</name>
<dbReference type="RefSeq" id="WP_253268911.1">
    <property type="nucleotide sequence ID" value="NZ_CP092751.1"/>
</dbReference>
<comment type="catalytic activity">
    <reaction evidence="1 8">
        <text>1-(2-carboxyphenylamino)-1-deoxy-D-ribulose 5-phosphate + H(+) = (1S,2R)-1-C-(indol-3-yl)glycerol 3-phosphate + CO2 + H2O</text>
        <dbReference type="Rhea" id="RHEA:23476"/>
        <dbReference type="ChEBI" id="CHEBI:15377"/>
        <dbReference type="ChEBI" id="CHEBI:15378"/>
        <dbReference type="ChEBI" id="CHEBI:16526"/>
        <dbReference type="ChEBI" id="CHEBI:58613"/>
        <dbReference type="ChEBI" id="CHEBI:58866"/>
        <dbReference type="EC" id="4.1.1.48"/>
    </reaction>
</comment>
<organism evidence="10 11">
    <name type="scientific">Bacillus vallismortis</name>
    <dbReference type="NCBI Taxonomy" id="72361"/>
    <lineage>
        <taxon>Bacteria</taxon>
        <taxon>Bacillati</taxon>
        <taxon>Bacillota</taxon>
        <taxon>Bacilli</taxon>
        <taxon>Bacillales</taxon>
        <taxon>Bacillaceae</taxon>
        <taxon>Bacillus</taxon>
    </lineage>
</organism>
<evidence type="ECO:0000256" key="3">
    <source>
        <dbReference type="ARBA" id="ARBA00022605"/>
    </source>
</evidence>
<keyword evidence="7 8" id="KW-0456">Lyase</keyword>
<feature type="domain" description="Indole-3-glycerol phosphate synthase" evidence="9">
    <location>
        <begin position="4"/>
        <end position="257"/>
    </location>
</feature>
<gene>
    <name evidence="8 10" type="primary">trpC</name>
    <name evidence="10" type="ORF">MKF32_03885</name>
</gene>
<evidence type="ECO:0000259" key="9">
    <source>
        <dbReference type="Pfam" id="PF00218"/>
    </source>
</evidence>
<dbReference type="InterPro" id="IPR011060">
    <property type="entry name" value="RibuloseP-bd_barrel"/>
</dbReference>
<dbReference type="PANTHER" id="PTHR22854:SF2">
    <property type="entry name" value="INDOLE-3-GLYCEROL-PHOSPHATE SYNTHASE"/>
    <property type="match status" value="1"/>
</dbReference>
<dbReference type="CDD" id="cd00331">
    <property type="entry name" value="IGPS"/>
    <property type="match status" value="1"/>
</dbReference>
<proteinExistence type="inferred from homology"/>
<dbReference type="NCBIfam" id="NF001377">
    <property type="entry name" value="PRK00278.2-4"/>
    <property type="match status" value="1"/>
</dbReference>
<dbReference type="PROSITE" id="PS00614">
    <property type="entry name" value="IGPS"/>
    <property type="match status" value="1"/>
</dbReference>
<dbReference type="GO" id="GO:0004425">
    <property type="term" value="F:indole-3-glycerol-phosphate synthase activity"/>
    <property type="evidence" value="ECO:0007669"/>
    <property type="project" value="UniProtKB-EC"/>
</dbReference>
<evidence type="ECO:0000313" key="11">
    <source>
        <dbReference type="Proteomes" id="UP001057348"/>
    </source>
</evidence>
<evidence type="ECO:0000256" key="7">
    <source>
        <dbReference type="ARBA" id="ARBA00023239"/>
    </source>
</evidence>
<keyword evidence="5 8" id="KW-0822">Tryptophan biosynthesis</keyword>
<evidence type="ECO:0000256" key="1">
    <source>
        <dbReference type="ARBA" id="ARBA00001633"/>
    </source>
</evidence>
<keyword evidence="11" id="KW-1185">Reference proteome</keyword>
<protein>
    <recommendedName>
        <fullName evidence="8">Indole-3-glycerol phosphate synthase</fullName>
        <shortName evidence="8">IGPS</shortName>
        <ecNumber evidence="8">4.1.1.48</ecNumber>
    </recommendedName>
</protein>